<dbReference type="Gene3D" id="3.40.50.300">
    <property type="entry name" value="P-loop containing nucleotide triphosphate hydrolases"/>
    <property type="match status" value="1"/>
</dbReference>
<dbReference type="InterPro" id="IPR027417">
    <property type="entry name" value="P-loop_NTPase"/>
</dbReference>
<evidence type="ECO:0000256" key="3">
    <source>
        <dbReference type="ARBA" id="ARBA00022679"/>
    </source>
</evidence>
<proteinExistence type="inferred from homology"/>
<evidence type="ECO:0000256" key="6">
    <source>
        <dbReference type="ARBA" id="ARBA00022840"/>
    </source>
</evidence>
<dbReference type="GO" id="GO:0005829">
    <property type="term" value="C:cytosol"/>
    <property type="evidence" value="ECO:0007669"/>
    <property type="project" value="TreeGrafter"/>
</dbReference>
<comment type="similarity">
    <text evidence="1">Belongs to the guanylate kinase family.</text>
</comment>
<dbReference type="AlphaFoldDB" id="A0A8S4P7Y3"/>
<dbReference type="FunFam" id="3.40.50.300:FF:000776">
    <property type="entry name" value="Guanylate kinase 2"/>
    <property type="match status" value="1"/>
</dbReference>
<dbReference type="GO" id="GO:0004385">
    <property type="term" value="F:GMP kinase activity"/>
    <property type="evidence" value="ECO:0007669"/>
    <property type="project" value="UniProtKB-EC"/>
</dbReference>
<dbReference type="InterPro" id="IPR008145">
    <property type="entry name" value="GK/Ca_channel_bsu"/>
</dbReference>
<feature type="coiled-coil region" evidence="7">
    <location>
        <begin position="209"/>
        <end position="258"/>
    </location>
</feature>
<evidence type="ECO:0000256" key="2">
    <source>
        <dbReference type="ARBA" id="ARBA00012961"/>
    </source>
</evidence>
<feature type="domain" description="Guanylate kinase-like" evidence="8">
    <location>
        <begin position="71"/>
        <end position="253"/>
    </location>
</feature>
<evidence type="ECO:0000256" key="1">
    <source>
        <dbReference type="ARBA" id="ARBA00005790"/>
    </source>
</evidence>
<dbReference type="SUPFAM" id="SSF52540">
    <property type="entry name" value="P-loop containing nucleoside triphosphate hydrolases"/>
    <property type="match status" value="1"/>
</dbReference>
<comment type="caution">
    <text evidence="9">The sequence shown here is derived from an EMBL/GenBank/DDBJ whole genome shotgun (WGS) entry which is preliminary data.</text>
</comment>
<dbReference type="PROSITE" id="PS00856">
    <property type="entry name" value="GUANYLATE_KINASE_1"/>
    <property type="match status" value="1"/>
</dbReference>
<dbReference type="InterPro" id="IPR008144">
    <property type="entry name" value="Guanylate_kin-like_dom"/>
</dbReference>
<dbReference type="Proteomes" id="UP000749559">
    <property type="component" value="Unassembled WGS sequence"/>
</dbReference>
<evidence type="ECO:0000256" key="7">
    <source>
        <dbReference type="SAM" id="Coils"/>
    </source>
</evidence>
<evidence type="ECO:0000256" key="5">
    <source>
        <dbReference type="ARBA" id="ARBA00022777"/>
    </source>
</evidence>
<evidence type="ECO:0000313" key="9">
    <source>
        <dbReference type="EMBL" id="CAH1789429.1"/>
    </source>
</evidence>
<organism evidence="9 10">
    <name type="scientific">Owenia fusiformis</name>
    <name type="common">Polychaete worm</name>
    <dbReference type="NCBI Taxonomy" id="6347"/>
    <lineage>
        <taxon>Eukaryota</taxon>
        <taxon>Metazoa</taxon>
        <taxon>Spiralia</taxon>
        <taxon>Lophotrochozoa</taxon>
        <taxon>Annelida</taxon>
        <taxon>Polychaeta</taxon>
        <taxon>Sedentaria</taxon>
        <taxon>Canalipalpata</taxon>
        <taxon>Sabellida</taxon>
        <taxon>Oweniida</taxon>
        <taxon>Oweniidae</taxon>
        <taxon>Owenia</taxon>
    </lineage>
</organism>
<evidence type="ECO:0000256" key="4">
    <source>
        <dbReference type="ARBA" id="ARBA00022741"/>
    </source>
</evidence>
<accession>A0A8S4P7Y3</accession>
<dbReference type="PROSITE" id="PS50052">
    <property type="entry name" value="GUANYLATE_KINASE_2"/>
    <property type="match status" value="1"/>
</dbReference>
<dbReference type="FunFam" id="3.30.63.10:FF:000002">
    <property type="entry name" value="Guanylate kinase 1"/>
    <property type="match status" value="1"/>
</dbReference>
<name>A0A8S4P7Y3_OWEFU</name>
<keyword evidence="4" id="KW-0547">Nucleotide-binding</keyword>
<dbReference type="GO" id="GO:0005524">
    <property type="term" value="F:ATP binding"/>
    <property type="evidence" value="ECO:0007669"/>
    <property type="project" value="UniProtKB-KW"/>
</dbReference>
<dbReference type="Pfam" id="PF00625">
    <property type="entry name" value="Guanylate_kin"/>
    <property type="match status" value="1"/>
</dbReference>
<dbReference type="EC" id="2.7.4.8" evidence="2"/>
<reference evidence="9" key="1">
    <citation type="submission" date="2022-03" db="EMBL/GenBank/DDBJ databases">
        <authorList>
            <person name="Martin C."/>
        </authorList>
    </citation>
    <scope>NUCLEOTIDE SEQUENCE</scope>
</reference>
<dbReference type="InterPro" id="IPR020590">
    <property type="entry name" value="Guanylate_kinase_CS"/>
</dbReference>
<keyword evidence="6" id="KW-0067">ATP-binding</keyword>
<evidence type="ECO:0000313" key="10">
    <source>
        <dbReference type="Proteomes" id="UP000749559"/>
    </source>
</evidence>
<evidence type="ECO:0000259" key="8">
    <source>
        <dbReference type="PROSITE" id="PS50052"/>
    </source>
</evidence>
<dbReference type="CDD" id="cd00071">
    <property type="entry name" value="GMPK"/>
    <property type="match status" value="1"/>
</dbReference>
<protein>
    <recommendedName>
        <fullName evidence="2">guanylate kinase</fullName>
        <ecNumber evidence="2">2.7.4.8</ecNumber>
    </recommendedName>
</protein>
<keyword evidence="10" id="KW-1185">Reference proteome</keyword>
<gene>
    <name evidence="9" type="ORF">OFUS_LOCUS14787</name>
</gene>
<keyword evidence="3" id="KW-0808">Transferase</keyword>
<dbReference type="PANTHER" id="PTHR23117:SF13">
    <property type="entry name" value="GUANYLATE KINASE"/>
    <property type="match status" value="1"/>
</dbReference>
<keyword evidence="5" id="KW-0418">Kinase</keyword>
<dbReference type="NCBIfam" id="TIGR03263">
    <property type="entry name" value="guanyl_kin"/>
    <property type="match status" value="1"/>
</dbReference>
<dbReference type="PANTHER" id="PTHR23117">
    <property type="entry name" value="GUANYLATE KINASE-RELATED"/>
    <property type="match status" value="1"/>
</dbReference>
<keyword evidence="7" id="KW-0175">Coiled coil</keyword>
<dbReference type="HAMAP" id="MF_00328">
    <property type="entry name" value="Guanylate_kinase"/>
    <property type="match status" value="1"/>
</dbReference>
<dbReference type="SMART" id="SM00072">
    <property type="entry name" value="GuKc"/>
    <property type="match status" value="1"/>
</dbReference>
<sequence>MNRKCTLLWKKISMKIFGDFAIFCGSSRAFTVGLNRHIKTTVGKGRIRTRLFTLTFQPLKVMSAASSTYRPKPLVFSGPSGSGKSTLVKKLMGEYKDCFAFSVSHTTRKPRPGEQDGKDYHYVSKESMEVAINNGEFIESACFSGNLYGTSKKAVEEVAKTGRICILDIDMQGVKSVKKTDLNPRYIFIKPPSFEILESRLRGRGTENEDSLNKRLTTAKEELVYAEQKGSYDFIIINDDLETAYARLKAILNEDINQVQSNLVNSDS</sequence>
<dbReference type="EMBL" id="CAIIXF020000007">
    <property type="protein sequence ID" value="CAH1789429.1"/>
    <property type="molecule type" value="Genomic_DNA"/>
</dbReference>
<dbReference type="InterPro" id="IPR017665">
    <property type="entry name" value="Guanylate_kinase"/>
</dbReference>